<dbReference type="Proteomes" id="UP000285084">
    <property type="component" value="Unassembled WGS sequence"/>
</dbReference>
<name>A0A420NAN4_FUSOX</name>
<sequence length="329" mass="37540">MTRNLYVPFEIVLQILETSIPPGEPNRVIDVATPEVQQLVTWTRVCRATYEPATRFLRQHCVHLDSIPRLQKFLRCLNYSKTLKAGGHESLPKTIPLFAVSSIYLGLSLEEIQSIRASALVRDVFLELGGSVRRLIIDLPFRRIAMQHSIDAHIDQVFSRGLQALINLEEFVTLGGLPSLEFWRSELNVSQIWPKLRKVAGFSINLSDEGLWYNVARHRNIAHLVITRPYLLRVQKWNIKQSIGSELWNPEFGGDSTYARPLKIVIVNHEFSSPMIDTEGGNIHDPAGLLDVSPIEIPMHAKRVDYVCREWLIKAAKEDTLWGYSRITV</sequence>
<gene>
    <name evidence="1" type="ORF">BFJ69_g6317</name>
</gene>
<dbReference type="VEuPathDB" id="FungiDB:FOIG_13476"/>
<evidence type="ECO:0000313" key="2">
    <source>
        <dbReference type="Proteomes" id="UP000285084"/>
    </source>
</evidence>
<reference evidence="1 2" key="1">
    <citation type="journal article" date="2018" name="Sci. Rep.">
        <title>Characterisation of pathogen-specific regions and novel effector candidates in Fusarium oxysporum f. sp. cepae.</title>
        <authorList>
            <person name="Armitage A.D."/>
            <person name="Taylor A."/>
            <person name="Sobczyk M.K."/>
            <person name="Baxter L."/>
            <person name="Greenfield B.P."/>
            <person name="Bates H.J."/>
            <person name="Wilson F."/>
            <person name="Jackson A.C."/>
            <person name="Ott S."/>
            <person name="Harrison R.J."/>
            <person name="Clarkson J.P."/>
        </authorList>
    </citation>
    <scope>NUCLEOTIDE SEQUENCE [LARGE SCALE GENOMIC DNA]</scope>
    <source>
        <strain evidence="1 2">Fo_A13</strain>
    </source>
</reference>
<comment type="caution">
    <text evidence="1">The sequence shown here is derived from an EMBL/GenBank/DDBJ whole genome shotgun (WGS) entry which is preliminary data.</text>
</comment>
<dbReference type="EMBL" id="MRCX01000046">
    <property type="protein sequence ID" value="RKK77317.1"/>
    <property type="molecule type" value="Genomic_DNA"/>
</dbReference>
<dbReference type="VEuPathDB" id="FungiDB:FOC1_g10002648"/>
<dbReference type="AlphaFoldDB" id="A0A420NAN4"/>
<protein>
    <recommendedName>
        <fullName evidence="3">F-box domain-containing protein</fullName>
    </recommendedName>
</protein>
<evidence type="ECO:0000313" key="1">
    <source>
        <dbReference type="EMBL" id="RKK77317.1"/>
    </source>
</evidence>
<evidence type="ECO:0008006" key="3">
    <source>
        <dbReference type="Google" id="ProtNLM"/>
    </source>
</evidence>
<dbReference type="VEuPathDB" id="FungiDB:FOZG_13905"/>
<dbReference type="VEuPathDB" id="FungiDB:HZS61_005852"/>
<proteinExistence type="predicted"/>
<dbReference type="VEuPathDB" id="FungiDB:FOC4_g10009635"/>
<accession>A0A420NAN4</accession>
<dbReference type="VEuPathDB" id="FungiDB:FOMG_14499"/>
<organism evidence="1 2">
    <name type="scientific">Fusarium oxysporum</name>
    <name type="common">Fusarium vascular wilt</name>
    <dbReference type="NCBI Taxonomy" id="5507"/>
    <lineage>
        <taxon>Eukaryota</taxon>
        <taxon>Fungi</taxon>
        <taxon>Dikarya</taxon>
        <taxon>Ascomycota</taxon>
        <taxon>Pezizomycotina</taxon>
        <taxon>Sordariomycetes</taxon>
        <taxon>Hypocreomycetidae</taxon>
        <taxon>Hypocreales</taxon>
        <taxon>Nectriaceae</taxon>
        <taxon>Fusarium</taxon>
        <taxon>Fusarium oxysporum species complex</taxon>
    </lineage>
</organism>
<dbReference type="VEuPathDB" id="FungiDB:FOXG_09675"/>